<accession>A0A975BKZ1</accession>
<gene>
    <name evidence="1" type="ORF">dnm_030520</name>
</gene>
<dbReference type="Proteomes" id="UP000663722">
    <property type="component" value="Chromosome"/>
</dbReference>
<proteinExistence type="predicted"/>
<sequence>MFSCIKTSLVYGVTIQPLTTAVSVPAKSARKEVDRCF</sequence>
<keyword evidence="2" id="KW-1185">Reference proteome</keyword>
<name>A0A975BKZ1_9BACT</name>
<protein>
    <submittedName>
        <fullName evidence="1">Uncharacterized protein</fullName>
    </submittedName>
</protein>
<reference evidence="1" key="1">
    <citation type="journal article" date="2021" name="Microb. Physiol.">
        <title>Proteogenomic Insights into the Physiology of Marine, Sulfate-Reducing, Filamentous Desulfonema limicola and Desulfonema magnum.</title>
        <authorList>
            <person name="Schnaars V."/>
            <person name="Wohlbrand L."/>
            <person name="Scheve S."/>
            <person name="Hinrichs C."/>
            <person name="Reinhardt R."/>
            <person name="Rabus R."/>
        </authorList>
    </citation>
    <scope>NUCLEOTIDE SEQUENCE</scope>
    <source>
        <strain evidence="1">4be13</strain>
    </source>
</reference>
<dbReference type="EMBL" id="CP061800">
    <property type="protein sequence ID" value="QTA87025.1"/>
    <property type="molecule type" value="Genomic_DNA"/>
</dbReference>
<organism evidence="1 2">
    <name type="scientific">Desulfonema magnum</name>
    <dbReference type="NCBI Taxonomy" id="45655"/>
    <lineage>
        <taxon>Bacteria</taxon>
        <taxon>Pseudomonadati</taxon>
        <taxon>Thermodesulfobacteriota</taxon>
        <taxon>Desulfobacteria</taxon>
        <taxon>Desulfobacterales</taxon>
        <taxon>Desulfococcaceae</taxon>
        <taxon>Desulfonema</taxon>
    </lineage>
</organism>
<evidence type="ECO:0000313" key="2">
    <source>
        <dbReference type="Proteomes" id="UP000663722"/>
    </source>
</evidence>
<evidence type="ECO:0000313" key="1">
    <source>
        <dbReference type="EMBL" id="QTA87025.1"/>
    </source>
</evidence>
<dbReference type="KEGG" id="dmm:dnm_030520"/>
<dbReference type="AlphaFoldDB" id="A0A975BKZ1"/>